<dbReference type="InterPro" id="IPR007110">
    <property type="entry name" value="Ig-like_dom"/>
</dbReference>
<keyword evidence="4 10" id="KW-1133">Transmembrane helix</keyword>
<keyword evidence="7" id="KW-0325">Glycoprotein</keyword>
<feature type="region of interest" description="Disordered" evidence="9">
    <location>
        <begin position="421"/>
        <end position="530"/>
    </location>
</feature>
<evidence type="ECO:0000256" key="3">
    <source>
        <dbReference type="ARBA" id="ARBA00022729"/>
    </source>
</evidence>
<dbReference type="PROSITE" id="PS50835">
    <property type="entry name" value="IG_LIKE"/>
    <property type="match status" value="2"/>
</dbReference>
<evidence type="ECO:0000256" key="7">
    <source>
        <dbReference type="ARBA" id="ARBA00023180"/>
    </source>
</evidence>
<sequence>MFILHWLPETAQRHRLTFTFTRQYLKVQRQKQKHDLVNIHQLRMNTYLIILCILSEAVSVNVVARGDTRVDFNADASYTCTHADSTGVLQVTWQRLFKDDSVENLATYSKRFGAQIIDPHRGKVVFTEASLNSTSITVKNVTWSEEACYICSFNVYPSGSIRKQTCLTIQGLSHLVRTQQVVTATLGEDAVLNCELMTPKDVRQVTWQKVTTGTNENVASYSKHGPNVNLPFKGKVEFEDEGLQNCSIVIRGVSRGDECCYKCLFNTFPEGAISGRTCLKVHELYGPSLLITQTNNSHTTLSCSATGRPAPIVTWDDIMIEHSTMVDVTHPNGTVTMTTTVTVLVSSLTNKEVRCVASLSFGGSIKAVSEVIPASDQASFAGKSQVSDDDRISGAVVGSVMGSVCLISVFCVVCLQKRKKKNSSREKNIPDPEISKTPLKTQQNRLPSKHVTPSSSPSQMSHLSTSSSTKRRMTKNTSFRDTSNSSPSMIQSLSSSAKRTMHQAQEAVKNISSQESDDGVTRNLLEDDDY</sequence>
<keyword evidence="6" id="KW-1015">Disulfide bond</keyword>
<keyword evidence="12" id="KW-1185">Reference proteome</keyword>
<dbReference type="SMART" id="SM00406">
    <property type="entry name" value="IGv"/>
    <property type="match status" value="2"/>
</dbReference>
<comment type="subcellular location">
    <subcellularLocation>
        <location evidence="1">Membrane</location>
        <topology evidence="1">Single-pass membrane protein</topology>
    </subcellularLocation>
</comment>
<gene>
    <name evidence="13" type="primary">LOC106574974</name>
</gene>
<evidence type="ECO:0000256" key="10">
    <source>
        <dbReference type="SAM" id="Phobius"/>
    </source>
</evidence>
<dbReference type="Pfam" id="PF08205">
    <property type="entry name" value="C2-set_2"/>
    <property type="match status" value="1"/>
</dbReference>
<dbReference type="SMART" id="SM00409">
    <property type="entry name" value="IG"/>
    <property type="match status" value="3"/>
</dbReference>
<evidence type="ECO:0000256" key="8">
    <source>
        <dbReference type="ARBA" id="ARBA00023319"/>
    </source>
</evidence>
<dbReference type="RefSeq" id="XP_045554146.1">
    <property type="nucleotide sequence ID" value="XM_045698190.1"/>
</dbReference>
<dbReference type="Proteomes" id="UP001652741">
    <property type="component" value="Chromosome ssa16"/>
</dbReference>
<protein>
    <submittedName>
        <fullName evidence="13">Uncharacterized protein isoform X1</fullName>
    </submittedName>
</protein>
<keyword evidence="3" id="KW-0732">Signal</keyword>
<dbReference type="InterPro" id="IPR036179">
    <property type="entry name" value="Ig-like_dom_sf"/>
</dbReference>
<dbReference type="GeneID" id="106574974"/>
<reference evidence="13" key="1">
    <citation type="submission" date="2025-08" db="UniProtKB">
        <authorList>
            <consortium name="RefSeq"/>
        </authorList>
    </citation>
    <scope>IDENTIFICATION</scope>
</reference>
<dbReference type="Pfam" id="PF07686">
    <property type="entry name" value="V-set"/>
    <property type="match status" value="1"/>
</dbReference>
<feature type="compositionally biased region" description="Basic and acidic residues" evidence="9">
    <location>
        <begin position="423"/>
        <end position="434"/>
    </location>
</feature>
<feature type="compositionally biased region" description="Low complexity" evidence="9">
    <location>
        <begin position="483"/>
        <end position="496"/>
    </location>
</feature>
<dbReference type="InterPro" id="IPR013162">
    <property type="entry name" value="CD80_C2-set"/>
</dbReference>
<evidence type="ECO:0000256" key="2">
    <source>
        <dbReference type="ARBA" id="ARBA00022692"/>
    </source>
</evidence>
<dbReference type="InterPro" id="IPR013106">
    <property type="entry name" value="Ig_V-set"/>
</dbReference>
<evidence type="ECO:0000256" key="1">
    <source>
        <dbReference type="ARBA" id="ARBA00004167"/>
    </source>
</evidence>
<dbReference type="Gene3D" id="2.60.40.10">
    <property type="entry name" value="Immunoglobulins"/>
    <property type="match status" value="3"/>
</dbReference>
<keyword evidence="2 10" id="KW-0812">Transmembrane</keyword>
<name>A0ABM3D5R2_SALSA</name>
<feature type="domain" description="Ig-like" evidence="11">
    <location>
        <begin position="56"/>
        <end position="168"/>
    </location>
</feature>
<dbReference type="PANTHER" id="PTHR46841">
    <property type="entry name" value="OX-2 MEMBRANE GLYCOPROTEIN"/>
    <property type="match status" value="1"/>
</dbReference>
<evidence type="ECO:0000313" key="12">
    <source>
        <dbReference type="Proteomes" id="UP001652741"/>
    </source>
</evidence>
<accession>A0ABM3D5R2</accession>
<feature type="domain" description="Ig-like" evidence="11">
    <location>
        <begin position="287"/>
        <end position="369"/>
    </location>
</feature>
<evidence type="ECO:0000256" key="5">
    <source>
        <dbReference type="ARBA" id="ARBA00023136"/>
    </source>
</evidence>
<dbReference type="InterPro" id="IPR047164">
    <property type="entry name" value="OX2G-like"/>
</dbReference>
<evidence type="ECO:0000313" key="13">
    <source>
        <dbReference type="RefSeq" id="XP_045554146.1"/>
    </source>
</evidence>
<dbReference type="InterPro" id="IPR013783">
    <property type="entry name" value="Ig-like_fold"/>
</dbReference>
<evidence type="ECO:0000259" key="11">
    <source>
        <dbReference type="PROSITE" id="PS50835"/>
    </source>
</evidence>
<proteinExistence type="predicted"/>
<keyword evidence="8" id="KW-0393">Immunoglobulin domain</keyword>
<feature type="transmembrane region" description="Helical" evidence="10">
    <location>
        <begin position="392"/>
        <end position="415"/>
    </location>
</feature>
<organism evidence="12 13">
    <name type="scientific">Salmo salar</name>
    <name type="common">Atlantic salmon</name>
    <dbReference type="NCBI Taxonomy" id="8030"/>
    <lineage>
        <taxon>Eukaryota</taxon>
        <taxon>Metazoa</taxon>
        <taxon>Chordata</taxon>
        <taxon>Craniata</taxon>
        <taxon>Vertebrata</taxon>
        <taxon>Euteleostomi</taxon>
        <taxon>Actinopterygii</taxon>
        <taxon>Neopterygii</taxon>
        <taxon>Teleostei</taxon>
        <taxon>Protacanthopterygii</taxon>
        <taxon>Salmoniformes</taxon>
        <taxon>Salmonidae</taxon>
        <taxon>Salmoninae</taxon>
        <taxon>Salmo</taxon>
    </lineage>
</organism>
<evidence type="ECO:0000256" key="4">
    <source>
        <dbReference type="ARBA" id="ARBA00022989"/>
    </source>
</evidence>
<dbReference type="PANTHER" id="PTHR46841:SF7">
    <property type="entry name" value="IG-LIKE DOMAIN-CONTAINING PROTEIN"/>
    <property type="match status" value="1"/>
</dbReference>
<dbReference type="SUPFAM" id="SSF48726">
    <property type="entry name" value="Immunoglobulin"/>
    <property type="match status" value="3"/>
</dbReference>
<keyword evidence="5 10" id="KW-0472">Membrane</keyword>
<evidence type="ECO:0000256" key="9">
    <source>
        <dbReference type="SAM" id="MobiDB-lite"/>
    </source>
</evidence>
<evidence type="ECO:0000256" key="6">
    <source>
        <dbReference type="ARBA" id="ARBA00023157"/>
    </source>
</evidence>
<feature type="compositionally biased region" description="Low complexity" evidence="9">
    <location>
        <begin position="454"/>
        <end position="468"/>
    </location>
</feature>
<dbReference type="InterPro" id="IPR003599">
    <property type="entry name" value="Ig_sub"/>
</dbReference>